<keyword evidence="2" id="KW-0430">Lectin</keyword>
<dbReference type="AlphaFoldDB" id="A0A833SU67"/>
<dbReference type="Gene3D" id="2.100.10.30">
    <property type="entry name" value="Jacalin-like lectin domain"/>
    <property type="match status" value="1"/>
</dbReference>
<dbReference type="Proteomes" id="UP000602510">
    <property type="component" value="Unassembled WGS sequence"/>
</dbReference>
<gene>
    <name evidence="2" type="ORF">GN244_ATG09103</name>
</gene>
<proteinExistence type="predicted"/>
<evidence type="ECO:0000313" key="3">
    <source>
        <dbReference type="Proteomes" id="UP000602510"/>
    </source>
</evidence>
<dbReference type="EMBL" id="WSZM01000189">
    <property type="protein sequence ID" value="KAF4038768.1"/>
    <property type="molecule type" value="Genomic_DNA"/>
</dbReference>
<evidence type="ECO:0000313" key="2">
    <source>
        <dbReference type="EMBL" id="KAF4038768.1"/>
    </source>
</evidence>
<dbReference type="InterPro" id="IPR001229">
    <property type="entry name" value="Jacalin-like_lectin_dom"/>
</dbReference>
<organism evidence="2 3">
    <name type="scientific">Phytophthora infestans</name>
    <name type="common">Potato late blight agent</name>
    <name type="synonym">Botrytis infestans</name>
    <dbReference type="NCBI Taxonomy" id="4787"/>
    <lineage>
        <taxon>Eukaryota</taxon>
        <taxon>Sar</taxon>
        <taxon>Stramenopiles</taxon>
        <taxon>Oomycota</taxon>
        <taxon>Peronosporomycetes</taxon>
        <taxon>Peronosporales</taxon>
        <taxon>Peronosporaceae</taxon>
        <taxon>Phytophthora</taxon>
    </lineage>
</organism>
<comment type="caution">
    <text evidence="2">The sequence shown here is derived from an EMBL/GenBank/DDBJ whole genome shotgun (WGS) entry which is preliminary data.</text>
</comment>
<dbReference type="Pfam" id="PF01419">
    <property type="entry name" value="Jacalin"/>
    <property type="match status" value="1"/>
</dbReference>
<dbReference type="PROSITE" id="PS51752">
    <property type="entry name" value="JACALIN_LECTIN"/>
    <property type="match status" value="1"/>
</dbReference>
<reference evidence="2" key="1">
    <citation type="submission" date="2020-04" db="EMBL/GenBank/DDBJ databases">
        <title>Hybrid Assembly of Korean Phytophthora infestans isolates.</title>
        <authorList>
            <person name="Prokchorchik M."/>
            <person name="Lee Y."/>
            <person name="Seo J."/>
            <person name="Cho J.-H."/>
            <person name="Park Y.-E."/>
            <person name="Jang D.-C."/>
            <person name="Im J.-S."/>
            <person name="Choi J.-G."/>
            <person name="Park H.-J."/>
            <person name="Lee G.-B."/>
            <person name="Lee Y.-G."/>
            <person name="Hong S.-Y."/>
            <person name="Cho K."/>
            <person name="Sohn K.H."/>
        </authorList>
    </citation>
    <scope>NUCLEOTIDE SEQUENCE</scope>
    <source>
        <strain evidence="2">KR_1_A1</strain>
    </source>
</reference>
<dbReference type="SUPFAM" id="SSF51101">
    <property type="entry name" value="Mannose-binding lectins"/>
    <property type="match status" value="1"/>
</dbReference>
<name>A0A833SU67_PHYIN</name>
<dbReference type="SMART" id="SM00915">
    <property type="entry name" value="Jacalin"/>
    <property type="match status" value="1"/>
</dbReference>
<evidence type="ECO:0000259" key="1">
    <source>
        <dbReference type="PROSITE" id="PS51752"/>
    </source>
</evidence>
<dbReference type="InterPro" id="IPR036404">
    <property type="entry name" value="Jacalin-like_lectin_dom_sf"/>
</dbReference>
<dbReference type="GO" id="GO:0030246">
    <property type="term" value="F:carbohydrate binding"/>
    <property type="evidence" value="ECO:0007669"/>
    <property type="project" value="UniProtKB-KW"/>
</dbReference>
<sequence length="172" mass="18543">MVQLDDSGNDCVRGLRFHCFGQWGSSWETFGGLHGHKYSDLVIASPGQNVRSITIRAADRVDAVILNVEDRSGQTTMLHHGGKGGAAKTLELAEDEHIIGIQAHWGKYYRHTRIMYIEFTTDAGNTISGGSPTSKIGKDSAPHGYHLGGFAGYSGNELDSVGAIWTSIAPVE</sequence>
<feature type="domain" description="Jacalin-type lectin" evidence="1">
    <location>
        <begin position="24"/>
        <end position="167"/>
    </location>
</feature>
<accession>A0A833SU67</accession>
<protein>
    <submittedName>
        <fullName evidence="2">Jacalin-like lectin domain</fullName>
    </submittedName>
</protein>
<keyword evidence="3" id="KW-1185">Reference proteome</keyword>